<evidence type="ECO:0000256" key="11">
    <source>
        <dbReference type="PIRSR" id="PIRSR602401-1"/>
    </source>
</evidence>
<comment type="similarity">
    <text evidence="2 12">Belongs to the cytochrome P450 family.</text>
</comment>
<dbReference type="InterPro" id="IPR017972">
    <property type="entry name" value="Cyt_P450_CS"/>
</dbReference>
<dbReference type="GO" id="GO:0016020">
    <property type="term" value="C:membrane"/>
    <property type="evidence" value="ECO:0007669"/>
    <property type="project" value="UniProtKB-SubCell"/>
</dbReference>
<evidence type="ECO:0000256" key="10">
    <source>
        <dbReference type="ARBA" id="ARBA00023136"/>
    </source>
</evidence>
<dbReference type="GO" id="GO:0004497">
    <property type="term" value="F:monooxygenase activity"/>
    <property type="evidence" value="ECO:0007669"/>
    <property type="project" value="UniProtKB-KW"/>
</dbReference>
<dbReference type="Proteomes" id="UP001457282">
    <property type="component" value="Unassembled WGS sequence"/>
</dbReference>
<dbReference type="Pfam" id="PF00067">
    <property type="entry name" value="p450"/>
    <property type="match status" value="1"/>
</dbReference>
<reference evidence="13 14" key="1">
    <citation type="journal article" date="2023" name="G3 (Bethesda)">
        <title>A chromosome-length genome assembly and annotation of blackberry (Rubus argutus, cv. 'Hillquist').</title>
        <authorList>
            <person name="Bruna T."/>
            <person name="Aryal R."/>
            <person name="Dudchenko O."/>
            <person name="Sargent D.J."/>
            <person name="Mead D."/>
            <person name="Buti M."/>
            <person name="Cavallini A."/>
            <person name="Hytonen T."/>
            <person name="Andres J."/>
            <person name="Pham M."/>
            <person name="Weisz D."/>
            <person name="Mascagni F."/>
            <person name="Usai G."/>
            <person name="Natali L."/>
            <person name="Bassil N."/>
            <person name="Fernandez G.E."/>
            <person name="Lomsadze A."/>
            <person name="Armour M."/>
            <person name="Olukolu B."/>
            <person name="Poorten T."/>
            <person name="Britton C."/>
            <person name="Davik J."/>
            <person name="Ashrafi H."/>
            <person name="Aiden E.L."/>
            <person name="Borodovsky M."/>
            <person name="Worthington M."/>
        </authorList>
    </citation>
    <scope>NUCLEOTIDE SEQUENCE [LARGE SCALE GENOMIC DNA]</scope>
    <source>
        <strain evidence="13">PI 553951</strain>
    </source>
</reference>
<dbReference type="PROSITE" id="PS00086">
    <property type="entry name" value="CYTOCHROME_P450"/>
    <property type="match status" value="1"/>
</dbReference>
<dbReference type="PRINTS" id="PR00463">
    <property type="entry name" value="EP450I"/>
</dbReference>
<proteinExistence type="inferred from homology"/>
<evidence type="ECO:0000256" key="1">
    <source>
        <dbReference type="ARBA" id="ARBA00004167"/>
    </source>
</evidence>
<comment type="subcellular location">
    <subcellularLocation>
        <location evidence="1">Membrane</location>
        <topology evidence="1">Single-pass membrane protein</topology>
    </subcellularLocation>
</comment>
<evidence type="ECO:0000256" key="2">
    <source>
        <dbReference type="ARBA" id="ARBA00010617"/>
    </source>
</evidence>
<sequence>MIINESLRLYPPVIQLVRKTGREVRLGKLIVPANLQLIIPNVAFHYDPQIWGQDAQLFKPEPFSEGVAKATKDNMAAFLPFGMGPRICVGFNLATTETKIALSMILQRHSFTLSPGYVYSPLQFLTVRPQHGVQVMLHSL</sequence>
<keyword evidence="9 12" id="KW-0503">Monooxygenase</keyword>
<keyword evidence="14" id="KW-1185">Reference proteome</keyword>
<dbReference type="EMBL" id="JBEDUW010000004">
    <property type="protein sequence ID" value="KAK9934964.1"/>
    <property type="molecule type" value="Genomic_DNA"/>
</dbReference>
<name>A0AAW1XFQ5_RUBAR</name>
<keyword evidence="5 11" id="KW-0479">Metal-binding</keyword>
<comment type="cofactor">
    <cofactor evidence="11">
        <name>heme</name>
        <dbReference type="ChEBI" id="CHEBI:30413"/>
    </cofactor>
</comment>
<evidence type="ECO:0000256" key="6">
    <source>
        <dbReference type="ARBA" id="ARBA00022989"/>
    </source>
</evidence>
<dbReference type="GO" id="GO:0005506">
    <property type="term" value="F:iron ion binding"/>
    <property type="evidence" value="ECO:0007669"/>
    <property type="project" value="InterPro"/>
</dbReference>
<evidence type="ECO:0008006" key="15">
    <source>
        <dbReference type="Google" id="ProtNLM"/>
    </source>
</evidence>
<dbReference type="AlphaFoldDB" id="A0AAW1XFQ5"/>
<evidence type="ECO:0000256" key="12">
    <source>
        <dbReference type="RuleBase" id="RU000461"/>
    </source>
</evidence>
<dbReference type="Gene3D" id="1.10.630.10">
    <property type="entry name" value="Cytochrome P450"/>
    <property type="match status" value="1"/>
</dbReference>
<protein>
    <recommendedName>
        <fullName evidence="15">Cytochrome P450</fullName>
    </recommendedName>
</protein>
<dbReference type="InterPro" id="IPR002401">
    <property type="entry name" value="Cyt_P450_E_grp-I"/>
</dbReference>
<accession>A0AAW1XFQ5</accession>
<keyword evidence="6" id="KW-1133">Transmembrane helix</keyword>
<comment type="caution">
    <text evidence="13">The sequence shown here is derived from an EMBL/GenBank/DDBJ whole genome shotgun (WGS) entry which is preliminary data.</text>
</comment>
<keyword evidence="3 11" id="KW-0349">Heme</keyword>
<keyword evidence="7 12" id="KW-0560">Oxidoreductase</keyword>
<evidence type="ECO:0000256" key="9">
    <source>
        <dbReference type="ARBA" id="ARBA00023033"/>
    </source>
</evidence>
<dbReference type="PRINTS" id="PR00385">
    <property type="entry name" value="P450"/>
</dbReference>
<keyword evidence="4" id="KW-0812">Transmembrane</keyword>
<keyword evidence="10" id="KW-0472">Membrane</keyword>
<gene>
    <name evidence="13" type="ORF">M0R45_022084</name>
</gene>
<evidence type="ECO:0000256" key="7">
    <source>
        <dbReference type="ARBA" id="ARBA00023002"/>
    </source>
</evidence>
<evidence type="ECO:0000256" key="4">
    <source>
        <dbReference type="ARBA" id="ARBA00022692"/>
    </source>
</evidence>
<evidence type="ECO:0000256" key="5">
    <source>
        <dbReference type="ARBA" id="ARBA00022723"/>
    </source>
</evidence>
<dbReference type="InterPro" id="IPR050665">
    <property type="entry name" value="Cytochrome_P450_Monooxygen"/>
</dbReference>
<keyword evidence="8 11" id="KW-0408">Iron</keyword>
<dbReference type="InterPro" id="IPR036396">
    <property type="entry name" value="Cyt_P450_sf"/>
</dbReference>
<dbReference type="SUPFAM" id="SSF48264">
    <property type="entry name" value="Cytochrome P450"/>
    <property type="match status" value="1"/>
</dbReference>
<dbReference type="PANTHER" id="PTHR24282">
    <property type="entry name" value="CYTOCHROME P450 FAMILY MEMBER"/>
    <property type="match status" value="1"/>
</dbReference>
<evidence type="ECO:0000313" key="13">
    <source>
        <dbReference type="EMBL" id="KAK9934964.1"/>
    </source>
</evidence>
<feature type="binding site" description="axial binding residue" evidence="11">
    <location>
        <position position="88"/>
    </location>
    <ligand>
        <name>heme</name>
        <dbReference type="ChEBI" id="CHEBI:30413"/>
    </ligand>
    <ligandPart>
        <name>Fe</name>
        <dbReference type="ChEBI" id="CHEBI:18248"/>
    </ligandPart>
</feature>
<evidence type="ECO:0000256" key="8">
    <source>
        <dbReference type="ARBA" id="ARBA00023004"/>
    </source>
</evidence>
<evidence type="ECO:0000313" key="14">
    <source>
        <dbReference type="Proteomes" id="UP001457282"/>
    </source>
</evidence>
<dbReference type="InterPro" id="IPR001128">
    <property type="entry name" value="Cyt_P450"/>
</dbReference>
<evidence type="ECO:0000256" key="3">
    <source>
        <dbReference type="ARBA" id="ARBA00022617"/>
    </source>
</evidence>
<dbReference type="GO" id="GO:0016705">
    <property type="term" value="F:oxidoreductase activity, acting on paired donors, with incorporation or reduction of molecular oxygen"/>
    <property type="evidence" value="ECO:0007669"/>
    <property type="project" value="InterPro"/>
</dbReference>
<organism evidence="13 14">
    <name type="scientific">Rubus argutus</name>
    <name type="common">Southern blackberry</name>
    <dbReference type="NCBI Taxonomy" id="59490"/>
    <lineage>
        <taxon>Eukaryota</taxon>
        <taxon>Viridiplantae</taxon>
        <taxon>Streptophyta</taxon>
        <taxon>Embryophyta</taxon>
        <taxon>Tracheophyta</taxon>
        <taxon>Spermatophyta</taxon>
        <taxon>Magnoliopsida</taxon>
        <taxon>eudicotyledons</taxon>
        <taxon>Gunneridae</taxon>
        <taxon>Pentapetalae</taxon>
        <taxon>rosids</taxon>
        <taxon>fabids</taxon>
        <taxon>Rosales</taxon>
        <taxon>Rosaceae</taxon>
        <taxon>Rosoideae</taxon>
        <taxon>Rosoideae incertae sedis</taxon>
        <taxon>Rubus</taxon>
    </lineage>
</organism>
<dbReference type="PANTHER" id="PTHR24282:SF20">
    <property type="entry name" value="CYTOCHROME P450 CYP749A22-LIKE"/>
    <property type="match status" value="1"/>
</dbReference>
<dbReference type="GO" id="GO:0020037">
    <property type="term" value="F:heme binding"/>
    <property type="evidence" value="ECO:0007669"/>
    <property type="project" value="InterPro"/>
</dbReference>